<evidence type="ECO:0000313" key="2">
    <source>
        <dbReference type="EMBL" id="KAA6396987.1"/>
    </source>
</evidence>
<dbReference type="PANTHER" id="PTHR37953">
    <property type="entry name" value="UPF0127 PROTEIN MJ1496"/>
    <property type="match status" value="1"/>
</dbReference>
<evidence type="ECO:0000313" key="3">
    <source>
        <dbReference type="Proteomes" id="UP000324800"/>
    </source>
</evidence>
<dbReference type="OrthoDB" id="10264256at2759"/>
<sequence>MFHLLTIVVLTLCTRGLNNETLQIKTKNGTFSFDVEIAVETDEKAFGLMYRKSLPKTSGMLFVWKKPENLSFWMRNTYIPLDIIFISANGEINTIHESCMPLSEITRPSKSLSQFALELNGGTCYKLGIQINDIVSSPTINPNDNQEEI</sequence>
<evidence type="ECO:0008006" key="4">
    <source>
        <dbReference type="Google" id="ProtNLM"/>
    </source>
</evidence>
<dbReference type="EMBL" id="SNRW01001291">
    <property type="protein sequence ID" value="KAA6396987.1"/>
    <property type="molecule type" value="Genomic_DNA"/>
</dbReference>
<name>A0A5J4WPE1_9EUKA</name>
<protein>
    <recommendedName>
        <fullName evidence="4">DUF192 domain-containing protein</fullName>
    </recommendedName>
</protein>
<dbReference type="Proteomes" id="UP000324800">
    <property type="component" value="Unassembled WGS sequence"/>
</dbReference>
<evidence type="ECO:0000256" key="1">
    <source>
        <dbReference type="SAM" id="SignalP"/>
    </source>
</evidence>
<comment type="caution">
    <text evidence="2">The sequence shown here is derived from an EMBL/GenBank/DDBJ whole genome shotgun (WGS) entry which is preliminary data.</text>
</comment>
<dbReference type="AlphaFoldDB" id="A0A5J4WPE1"/>
<proteinExistence type="predicted"/>
<dbReference type="PANTHER" id="PTHR37953:SF1">
    <property type="entry name" value="UPF0127 PROTEIN MJ1496"/>
    <property type="match status" value="1"/>
</dbReference>
<dbReference type="Pfam" id="PF02643">
    <property type="entry name" value="DUF192"/>
    <property type="match status" value="1"/>
</dbReference>
<accession>A0A5J4WPE1</accession>
<reference evidence="2 3" key="1">
    <citation type="submission" date="2019-03" db="EMBL/GenBank/DDBJ databases">
        <title>Single cell metagenomics reveals metabolic interactions within the superorganism composed of flagellate Streblomastix strix and complex community of Bacteroidetes bacteria on its surface.</title>
        <authorList>
            <person name="Treitli S.C."/>
            <person name="Kolisko M."/>
            <person name="Husnik F."/>
            <person name="Keeling P."/>
            <person name="Hampl V."/>
        </authorList>
    </citation>
    <scope>NUCLEOTIDE SEQUENCE [LARGE SCALE GENOMIC DNA]</scope>
    <source>
        <strain evidence="2">ST1C</strain>
    </source>
</reference>
<keyword evidence="1" id="KW-0732">Signal</keyword>
<feature type="chain" id="PRO_5023809126" description="DUF192 domain-containing protein" evidence="1">
    <location>
        <begin position="17"/>
        <end position="149"/>
    </location>
</feature>
<organism evidence="2 3">
    <name type="scientific">Streblomastix strix</name>
    <dbReference type="NCBI Taxonomy" id="222440"/>
    <lineage>
        <taxon>Eukaryota</taxon>
        <taxon>Metamonada</taxon>
        <taxon>Preaxostyla</taxon>
        <taxon>Oxymonadida</taxon>
        <taxon>Streblomastigidae</taxon>
        <taxon>Streblomastix</taxon>
    </lineage>
</organism>
<dbReference type="InterPro" id="IPR003795">
    <property type="entry name" value="DUF192"/>
</dbReference>
<gene>
    <name evidence="2" type="ORF">EZS28_007486</name>
</gene>
<dbReference type="InterPro" id="IPR038695">
    <property type="entry name" value="Saro_0823-like_sf"/>
</dbReference>
<dbReference type="Gene3D" id="2.60.120.1140">
    <property type="entry name" value="Protein of unknown function DUF192"/>
    <property type="match status" value="1"/>
</dbReference>
<feature type="signal peptide" evidence="1">
    <location>
        <begin position="1"/>
        <end position="16"/>
    </location>
</feature>